<dbReference type="Gene3D" id="3.40.710.10">
    <property type="entry name" value="DD-peptidase/beta-lactamase superfamily"/>
    <property type="match status" value="1"/>
</dbReference>
<evidence type="ECO:0000313" key="1">
    <source>
        <dbReference type="EMBL" id="AKH42282.1"/>
    </source>
</evidence>
<dbReference type="KEGG" id="aay:WYH_01237"/>
<dbReference type="Proteomes" id="UP000034392">
    <property type="component" value="Chromosome"/>
</dbReference>
<reference evidence="1" key="1">
    <citation type="submission" date="2015-05" db="EMBL/GenBank/DDBJ databases">
        <title>The complete genome of Altererythrobacter atlanticus strain 26DY36.</title>
        <authorList>
            <person name="Wu Y.-H."/>
            <person name="Cheng H."/>
            <person name="Wu X.-W."/>
        </authorList>
    </citation>
    <scope>NUCLEOTIDE SEQUENCE [LARGE SCALE GENOMIC DNA]</scope>
    <source>
        <strain evidence="1">26DY36</strain>
    </source>
</reference>
<evidence type="ECO:0000313" key="2">
    <source>
        <dbReference type="Proteomes" id="UP000034392"/>
    </source>
</evidence>
<organism evidence="1 2">
    <name type="scientific">Croceibacterium atlanticum</name>
    <dbReference type="NCBI Taxonomy" id="1267766"/>
    <lineage>
        <taxon>Bacteria</taxon>
        <taxon>Pseudomonadati</taxon>
        <taxon>Pseudomonadota</taxon>
        <taxon>Alphaproteobacteria</taxon>
        <taxon>Sphingomonadales</taxon>
        <taxon>Erythrobacteraceae</taxon>
        <taxon>Croceibacterium</taxon>
    </lineage>
</organism>
<dbReference type="SUPFAM" id="SSF56601">
    <property type="entry name" value="beta-lactamase/transpeptidase-like"/>
    <property type="match status" value="1"/>
</dbReference>
<dbReference type="RefSeq" id="WP_235979018.1">
    <property type="nucleotide sequence ID" value="NZ_CP011452.2"/>
</dbReference>
<dbReference type="InterPro" id="IPR001466">
    <property type="entry name" value="Beta-lactam-related"/>
</dbReference>
<dbReference type="EMBL" id="CP011452">
    <property type="protein sequence ID" value="AKH42282.1"/>
    <property type="molecule type" value="Genomic_DNA"/>
</dbReference>
<sequence length="437" mass="47011">MSLSSISAEFSRRSFMRGAGAVGTGAAMLNIPFAGRALAASPADSWPGVEALVSDYVRQRKVANMVCALGWGQREADFIAKGRDSFLAERMADPDSLYRIYSMTKPITGMAAMILVDEGRLSLDQPLADLLPKFADMQVQKIYDGAITPDNLERAVRPITIRHLLTHTAGLGYGSMVQQGPIGAAYAEKGLVPGAISRIEIPGLLRGAPAGSLAAFADRLAEMPLVYQPGTRWSYSVGLDLMGRVIEIASGQPFDAFLQERIFGPCGMASTWFRVPAEEKFRLTANYFLLGDNLLPIDQPGTSIYLDQPAFPFGGAGLVSSPRDYDRFLMMLAGYGAIDGVRVMSERAVRIGTSDLLPDTMLPGDIYPATYGFGAGGRVVRTANGPNFGWFGAAGTTGFVNMGSGLRQGQYSQYMPAQFYSLQEDFLAAAARDAGRR</sequence>
<dbReference type="InterPro" id="IPR050789">
    <property type="entry name" value="Diverse_Enzym_Activities"/>
</dbReference>
<dbReference type="PATRIC" id="fig|1267766.3.peg.1247"/>
<dbReference type="PROSITE" id="PS51318">
    <property type="entry name" value="TAT"/>
    <property type="match status" value="1"/>
</dbReference>
<proteinExistence type="predicted"/>
<dbReference type="EC" id="3.1.1.-" evidence="1"/>
<gene>
    <name evidence="1" type="primary">estB_3</name>
    <name evidence="1" type="ORF">WYH_01237</name>
</gene>
<keyword evidence="1" id="KW-0378">Hydrolase</keyword>
<dbReference type="Pfam" id="PF00144">
    <property type="entry name" value="Beta-lactamase"/>
    <property type="match status" value="1"/>
</dbReference>
<keyword evidence="2" id="KW-1185">Reference proteome</keyword>
<dbReference type="PANTHER" id="PTHR43283">
    <property type="entry name" value="BETA-LACTAMASE-RELATED"/>
    <property type="match status" value="1"/>
</dbReference>
<dbReference type="GO" id="GO:0016787">
    <property type="term" value="F:hydrolase activity"/>
    <property type="evidence" value="ECO:0007669"/>
    <property type="project" value="UniProtKB-KW"/>
</dbReference>
<dbReference type="STRING" id="1267766.WYH_01237"/>
<dbReference type="AlphaFoldDB" id="A0A0F7KSN1"/>
<dbReference type="PANTHER" id="PTHR43283:SF3">
    <property type="entry name" value="BETA-LACTAMASE FAMILY PROTEIN (AFU_ORTHOLOGUE AFUA_5G07500)"/>
    <property type="match status" value="1"/>
</dbReference>
<name>A0A0F7KSN1_9SPHN</name>
<dbReference type="InterPro" id="IPR006311">
    <property type="entry name" value="TAT_signal"/>
</dbReference>
<dbReference type="InterPro" id="IPR012338">
    <property type="entry name" value="Beta-lactam/transpept-like"/>
</dbReference>
<protein>
    <submittedName>
        <fullName evidence="1">Esterase EstB</fullName>
        <ecNumber evidence="1">3.1.1.-</ecNumber>
    </submittedName>
</protein>
<accession>A0A0F7KSN1</accession>